<gene>
    <name evidence="2" type="ORF">METZ01_LOCUS434953</name>
</gene>
<dbReference type="InterPro" id="IPR000994">
    <property type="entry name" value="Pept_M24"/>
</dbReference>
<organism evidence="2">
    <name type="scientific">marine metagenome</name>
    <dbReference type="NCBI Taxonomy" id="408172"/>
    <lineage>
        <taxon>unclassified sequences</taxon>
        <taxon>metagenomes</taxon>
        <taxon>ecological metagenomes</taxon>
    </lineage>
</organism>
<dbReference type="InterPro" id="IPR036005">
    <property type="entry name" value="Creatinase/aminopeptidase-like"/>
</dbReference>
<dbReference type="EMBL" id="UINC01175462">
    <property type="protein sequence ID" value="SVD82099.1"/>
    <property type="molecule type" value="Genomic_DNA"/>
</dbReference>
<dbReference type="Gene3D" id="3.90.230.10">
    <property type="entry name" value="Creatinase/methionine aminopeptidase superfamily"/>
    <property type="match status" value="1"/>
</dbReference>
<dbReference type="InterPro" id="IPR001714">
    <property type="entry name" value="Pept_M24_MAP"/>
</dbReference>
<feature type="domain" description="Peptidase M24" evidence="1">
    <location>
        <begin position="15"/>
        <end position="158"/>
    </location>
</feature>
<reference evidence="2" key="1">
    <citation type="submission" date="2018-05" db="EMBL/GenBank/DDBJ databases">
        <authorList>
            <person name="Lanie J.A."/>
            <person name="Ng W.-L."/>
            <person name="Kazmierczak K.M."/>
            <person name="Andrzejewski T.M."/>
            <person name="Davidsen T.M."/>
            <person name="Wayne K.J."/>
            <person name="Tettelin H."/>
            <person name="Glass J.I."/>
            <person name="Rusch D."/>
            <person name="Podicherti R."/>
            <person name="Tsui H.-C.T."/>
            <person name="Winkler M.E."/>
        </authorList>
    </citation>
    <scope>NUCLEOTIDE SEQUENCE</scope>
</reference>
<dbReference type="GO" id="GO:0005829">
    <property type="term" value="C:cytosol"/>
    <property type="evidence" value="ECO:0007669"/>
    <property type="project" value="TreeGrafter"/>
</dbReference>
<dbReference type="AlphaFoldDB" id="A0A382YGI1"/>
<dbReference type="Pfam" id="PF00557">
    <property type="entry name" value="Peptidase_M24"/>
    <property type="match status" value="1"/>
</dbReference>
<proteinExistence type="predicted"/>
<dbReference type="PANTHER" id="PTHR43330">
    <property type="entry name" value="METHIONINE AMINOPEPTIDASE"/>
    <property type="match status" value="1"/>
</dbReference>
<feature type="non-terminal residue" evidence="2">
    <location>
        <position position="159"/>
    </location>
</feature>
<dbReference type="GO" id="GO:0070006">
    <property type="term" value="F:metalloaminopeptidase activity"/>
    <property type="evidence" value="ECO:0007669"/>
    <property type="project" value="TreeGrafter"/>
</dbReference>
<dbReference type="PANTHER" id="PTHR43330:SF27">
    <property type="entry name" value="METHIONINE AMINOPEPTIDASE"/>
    <property type="match status" value="1"/>
</dbReference>
<sequence length="159" mass="17222">MVTEGTIKTPDQMNSMIEAGKIVAKVLLECEKNLKSSISTEEIDDFLREAIKKEGAKPAFLGLYDFPATACISLNEEIVHGIPGSRKLKKGDIVSIDCGAIVDGMYSDHAKTYLIEESNNSAKGRLISVTKRALDIGVENAISGNNIGMISNTIEKYVL</sequence>
<protein>
    <recommendedName>
        <fullName evidence="1">Peptidase M24 domain-containing protein</fullName>
    </recommendedName>
</protein>
<accession>A0A382YGI1</accession>
<evidence type="ECO:0000259" key="1">
    <source>
        <dbReference type="Pfam" id="PF00557"/>
    </source>
</evidence>
<name>A0A382YGI1_9ZZZZ</name>
<dbReference type="SUPFAM" id="SSF55920">
    <property type="entry name" value="Creatinase/aminopeptidase"/>
    <property type="match status" value="1"/>
</dbReference>
<evidence type="ECO:0000313" key="2">
    <source>
        <dbReference type="EMBL" id="SVD82099.1"/>
    </source>
</evidence>
<dbReference type="PRINTS" id="PR00599">
    <property type="entry name" value="MAPEPTIDASE"/>
</dbReference>